<evidence type="ECO:0000313" key="3">
    <source>
        <dbReference type="EMBL" id="SDK44553.1"/>
    </source>
</evidence>
<keyword evidence="4" id="KW-1185">Reference proteome</keyword>
<keyword evidence="1" id="KW-1133">Transmembrane helix</keyword>
<keyword evidence="1" id="KW-0472">Membrane</keyword>
<dbReference type="EMBL" id="FNFE01000004">
    <property type="protein sequence ID" value="SDK44553.1"/>
    <property type="molecule type" value="Genomic_DNA"/>
</dbReference>
<dbReference type="InterPro" id="IPR025828">
    <property type="entry name" value="Put_sensor_dom"/>
</dbReference>
<evidence type="ECO:0000313" key="4">
    <source>
        <dbReference type="Proteomes" id="UP000198882"/>
    </source>
</evidence>
<organism evidence="3 4">
    <name type="scientific">Natronorubrum texcoconense</name>
    <dbReference type="NCBI Taxonomy" id="1095776"/>
    <lineage>
        <taxon>Archaea</taxon>
        <taxon>Methanobacteriati</taxon>
        <taxon>Methanobacteriota</taxon>
        <taxon>Stenosarchaea group</taxon>
        <taxon>Halobacteria</taxon>
        <taxon>Halobacteriales</taxon>
        <taxon>Natrialbaceae</taxon>
        <taxon>Natronorubrum</taxon>
    </lineage>
</organism>
<evidence type="ECO:0000259" key="2">
    <source>
        <dbReference type="Pfam" id="PF13796"/>
    </source>
</evidence>
<evidence type="ECO:0000256" key="1">
    <source>
        <dbReference type="SAM" id="Phobius"/>
    </source>
</evidence>
<proteinExistence type="predicted"/>
<gene>
    <name evidence="3" type="ORF">SAMN04515672_3138</name>
</gene>
<keyword evidence="1" id="KW-0812">Transmembrane</keyword>
<feature type="transmembrane region" description="Helical" evidence="1">
    <location>
        <begin position="148"/>
        <end position="170"/>
    </location>
</feature>
<dbReference type="Proteomes" id="UP000198882">
    <property type="component" value="Unassembled WGS sequence"/>
</dbReference>
<name>A0A1G9BYU1_9EURY</name>
<reference evidence="4" key="1">
    <citation type="submission" date="2016-10" db="EMBL/GenBank/DDBJ databases">
        <authorList>
            <person name="Varghese N."/>
            <person name="Submissions S."/>
        </authorList>
    </citation>
    <scope>NUCLEOTIDE SEQUENCE [LARGE SCALE GENOMIC DNA]</scope>
    <source>
        <strain evidence="4">B4,CECT 8067,JCM 17497</strain>
    </source>
</reference>
<accession>A0A1G9BYU1</accession>
<dbReference type="AlphaFoldDB" id="A0A1G9BYU1"/>
<protein>
    <submittedName>
        <fullName evidence="3">Putative sensor</fullName>
    </submittedName>
</protein>
<dbReference type="RefSeq" id="WP_090308821.1">
    <property type="nucleotide sequence ID" value="NZ_FNFE01000004.1"/>
</dbReference>
<sequence>MTYATLTARDSTDGPDDRPLRWFFGVPFRARTYLNLCYLLIAFPLGIIYFTAVTVGLSLGFGLLVTLVGFPLLVLTLIGTTVLAALDARLTSHLVGVDAPLPESLRAENPRSLSRAEDGVLDALAALVAAPTTWTSLVLVVAKFAYGILAFTVFVTAASLVLAALAAPLVYADPTITYTVGAYDVETLPAALVVSTAGVLGGFLAMHLWNGLAIAGGRLSAALLEVDPSKSTRYQE</sequence>
<dbReference type="Pfam" id="PF13796">
    <property type="entry name" value="Sensor"/>
    <property type="match status" value="1"/>
</dbReference>
<feature type="domain" description="Putative sensor" evidence="2">
    <location>
        <begin position="38"/>
        <end position="224"/>
    </location>
</feature>
<feature type="transmembrane region" description="Helical" evidence="1">
    <location>
        <begin position="59"/>
        <end position="86"/>
    </location>
</feature>
<feature type="transmembrane region" description="Helical" evidence="1">
    <location>
        <begin position="120"/>
        <end position="141"/>
    </location>
</feature>
<dbReference type="OrthoDB" id="253413at2157"/>
<dbReference type="STRING" id="1095776.SAMN04515672_3138"/>
<feature type="transmembrane region" description="Helical" evidence="1">
    <location>
        <begin position="32"/>
        <end position="52"/>
    </location>
</feature>
<feature type="transmembrane region" description="Helical" evidence="1">
    <location>
        <begin position="190"/>
        <end position="209"/>
    </location>
</feature>